<feature type="region of interest" description="Disordered" evidence="1">
    <location>
        <begin position="561"/>
        <end position="590"/>
    </location>
</feature>
<dbReference type="Proteomes" id="UP000000709">
    <property type="component" value="Unassembled WGS sequence"/>
</dbReference>
<dbReference type="OMA" id="FMDLKYF"/>
<reference evidence="2 3" key="1">
    <citation type="journal article" date="2011" name="Proc. Natl. Acad. Sci. U.S.A.">
        <title>Comparative genomics of xylose-fermenting fungi for enhanced biofuel production.</title>
        <authorList>
            <person name="Wohlbach D.J."/>
            <person name="Kuo A."/>
            <person name="Sato T.K."/>
            <person name="Potts K.M."/>
            <person name="Salamov A.A."/>
            <person name="LaButti K.M."/>
            <person name="Sun H."/>
            <person name="Clum A."/>
            <person name="Pangilinan J.L."/>
            <person name="Lindquist E.A."/>
            <person name="Lucas S."/>
            <person name="Lapidus A."/>
            <person name="Jin M."/>
            <person name="Gunawan C."/>
            <person name="Balan V."/>
            <person name="Dale B.E."/>
            <person name="Jeffries T.W."/>
            <person name="Zinkel R."/>
            <person name="Barry K.W."/>
            <person name="Grigoriev I.V."/>
            <person name="Gasch A.P."/>
        </authorList>
    </citation>
    <scope>NUCLEOTIDE SEQUENCE [LARGE SCALE GENOMIC DNA]</scope>
    <source>
        <strain evidence="3">NRRL Y-27907 / 11-Y1</strain>
    </source>
</reference>
<feature type="compositionally biased region" description="Polar residues" evidence="1">
    <location>
        <begin position="561"/>
        <end position="577"/>
    </location>
</feature>
<dbReference type="RefSeq" id="XP_007374992.1">
    <property type="nucleotide sequence ID" value="XM_007374930.1"/>
</dbReference>
<evidence type="ECO:0000256" key="1">
    <source>
        <dbReference type="SAM" id="MobiDB-lite"/>
    </source>
</evidence>
<dbReference type="HOGENOM" id="CLU_475643_0_0_1"/>
<name>G3AMN3_SPAPN</name>
<evidence type="ECO:0000313" key="3">
    <source>
        <dbReference type="Proteomes" id="UP000000709"/>
    </source>
</evidence>
<dbReference type="EMBL" id="GL996501">
    <property type="protein sequence ID" value="EGW33477.1"/>
    <property type="molecule type" value="Genomic_DNA"/>
</dbReference>
<dbReference type="InParanoid" id="G3AMN3"/>
<evidence type="ECO:0008006" key="4">
    <source>
        <dbReference type="Google" id="ProtNLM"/>
    </source>
</evidence>
<proteinExistence type="predicted"/>
<organism evidence="3">
    <name type="scientific">Spathaspora passalidarum (strain NRRL Y-27907 / 11-Y1)</name>
    <dbReference type="NCBI Taxonomy" id="619300"/>
    <lineage>
        <taxon>Eukaryota</taxon>
        <taxon>Fungi</taxon>
        <taxon>Dikarya</taxon>
        <taxon>Ascomycota</taxon>
        <taxon>Saccharomycotina</taxon>
        <taxon>Pichiomycetes</taxon>
        <taxon>Debaryomycetaceae</taxon>
        <taxon>Spathaspora</taxon>
    </lineage>
</organism>
<feature type="region of interest" description="Disordered" evidence="1">
    <location>
        <begin position="61"/>
        <end position="93"/>
    </location>
</feature>
<protein>
    <recommendedName>
        <fullName evidence="4">Rgp1-domain-containing protein</fullName>
    </recommendedName>
</protein>
<dbReference type="KEGG" id="spaa:SPAPADRAFT_137294"/>
<evidence type="ECO:0000313" key="2">
    <source>
        <dbReference type="EMBL" id="EGW33477.1"/>
    </source>
</evidence>
<dbReference type="STRING" id="619300.G3AMN3"/>
<dbReference type="PANTHER" id="PTHR12507">
    <property type="entry name" value="REDUCED GROWTH PHENOTYPE 1 RGP1, YEAST -RELATED"/>
    <property type="match status" value="1"/>
</dbReference>
<dbReference type="InterPro" id="IPR014848">
    <property type="entry name" value="Rgp1"/>
</dbReference>
<gene>
    <name evidence="2" type="ORF">SPAPADRAFT_137294</name>
</gene>
<dbReference type="eggNOG" id="ENOG502RR05">
    <property type="taxonomic scope" value="Eukaryota"/>
</dbReference>
<dbReference type="AlphaFoldDB" id="G3AMN3"/>
<accession>G3AMN3</accession>
<keyword evidence="3" id="KW-1185">Reference proteome</keyword>
<dbReference type="Pfam" id="PF08737">
    <property type="entry name" value="Rgp1"/>
    <property type="match status" value="1"/>
</dbReference>
<dbReference type="OrthoDB" id="1918at2759"/>
<sequence length="628" mass="70868">MKTTTEAHSPTLDFSKSYSKVVNDHLSISLTYLPSGTTTEYECLLTFHNTNDQSIVINPQEKQSEPAANPGWLGSIFGRGQKETPEATADPQPDPHLKLFLGHVQLFGYVVLNYNFNIDTSALEMTKSSQWWNNAEYLDQYFNNQDWKDEDLQIKALNQVPLIAKKSKLTIEGKLGGVNDLFVDHNTDLVIDSTQAYFLHDLITPFNSQQIPTSSVAAGASTISLNELTDSIVPIYSTRQSLLFTDLAIEPNSSKTFHFRFPVKDTLPPTYNARSTGLACDQGWSSIRYSLIVSVSEPNKPGEKLKPRSIYFPVNVEAQRVGISFRHLQHDYLSDETAFTLDPNWQIELVSQETKSDIHSVTESGDAREVFLQDLSKLIESDLYNMPKVSTIERRKSIPFDKLDEFKQLEIVENNKAIPQLPEHLKTQYQLRVNNQELCLISLSRPYFHIGDDINYIIDINRGKQSLPKVIGIVAYLEAHENYHIGDSNRVFTNMYKVSGNVKLNTFASAMIDASIENHTPSLINGHIHIARSLTGQFQSSSFMDLKYYLVFHFNLATMTEETEQGNSEEQHTNGSQPPDDGAGERLINGNSNVKPILSEELFAINRQYKFDGVGSGHKFKVPIYLLP</sequence>
<dbReference type="GeneID" id="18870036"/>